<name>A0A183B5C1_9TREM</name>
<keyword evidence="2" id="KW-1185">Reference proteome</keyword>
<dbReference type="Proteomes" id="UP000272942">
    <property type="component" value="Unassembled WGS sequence"/>
</dbReference>
<dbReference type="WBParaSite" id="ECPE_0001444601-mRNA-1">
    <property type="protein sequence ID" value="ECPE_0001444601-mRNA-1"/>
    <property type="gene ID" value="ECPE_0001444601"/>
</dbReference>
<reference evidence="1 2" key="2">
    <citation type="submission" date="2018-11" db="EMBL/GenBank/DDBJ databases">
        <authorList>
            <consortium name="Pathogen Informatics"/>
        </authorList>
    </citation>
    <scope>NUCLEOTIDE SEQUENCE [LARGE SCALE GENOMIC DNA]</scope>
    <source>
        <strain evidence="1 2">Egypt</strain>
    </source>
</reference>
<organism evidence="3">
    <name type="scientific">Echinostoma caproni</name>
    <dbReference type="NCBI Taxonomy" id="27848"/>
    <lineage>
        <taxon>Eukaryota</taxon>
        <taxon>Metazoa</taxon>
        <taxon>Spiralia</taxon>
        <taxon>Lophotrochozoa</taxon>
        <taxon>Platyhelminthes</taxon>
        <taxon>Trematoda</taxon>
        <taxon>Digenea</taxon>
        <taxon>Plagiorchiida</taxon>
        <taxon>Echinostomata</taxon>
        <taxon>Echinostomatoidea</taxon>
        <taxon>Echinostomatidae</taxon>
        <taxon>Echinostoma</taxon>
    </lineage>
</organism>
<gene>
    <name evidence="1" type="ORF">ECPE_LOCUS14405</name>
</gene>
<protein>
    <submittedName>
        <fullName evidence="3">Peptidase A2 domain-containing protein</fullName>
    </submittedName>
</protein>
<evidence type="ECO:0000313" key="3">
    <source>
        <dbReference type="WBParaSite" id="ECPE_0001444601-mRNA-1"/>
    </source>
</evidence>
<dbReference type="OrthoDB" id="1928974at2759"/>
<evidence type="ECO:0000313" key="2">
    <source>
        <dbReference type="Proteomes" id="UP000272942"/>
    </source>
</evidence>
<evidence type="ECO:0000313" key="1">
    <source>
        <dbReference type="EMBL" id="VDP91677.1"/>
    </source>
</evidence>
<proteinExistence type="predicted"/>
<dbReference type="EMBL" id="UZAN01057501">
    <property type="protein sequence ID" value="VDP91677.1"/>
    <property type="molecule type" value="Genomic_DNA"/>
</dbReference>
<dbReference type="AlphaFoldDB" id="A0A183B5C1"/>
<accession>A0A183B5C1</accession>
<sequence length="208" mass="22171">MLGQGRLTKGIVVLAKDPIRGVRHVVVLGNTPGGGLRSDMDTGAAITIVDIGMMIAADTDLAVTVDIESVTIDLRPPLPVVAIVLEDNMHPLWSAPIQHKKRGAPALTTTSVAVTTTSAVGSTLRLNTQELLNQIQKHQEAQAKAQAVAAAAAANLPKYYNPSSVNVLKLAEQQQKRKLLWSKKSDDGTSSVSVRSLRTLWILQSNSV</sequence>
<reference evidence="3" key="1">
    <citation type="submission" date="2016-06" db="UniProtKB">
        <authorList>
            <consortium name="WormBaseParasite"/>
        </authorList>
    </citation>
    <scope>IDENTIFICATION</scope>
</reference>